<comment type="caution">
    <text evidence="2">The sequence shown here is derived from an EMBL/GenBank/DDBJ whole genome shotgun (WGS) entry which is preliminary data.</text>
</comment>
<gene>
    <name evidence="2" type="ORF">ACETIH_26330</name>
</gene>
<dbReference type="RefSeq" id="WP_377031473.1">
    <property type="nucleotide sequence ID" value="NZ_JBHOMY010000121.1"/>
</dbReference>
<evidence type="ECO:0000313" key="2">
    <source>
        <dbReference type="EMBL" id="MFC1460158.1"/>
    </source>
</evidence>
<dbReference type="InterPro" id="IPR054189">
    <property type="entry name" value="DUF6894"/>
</dbReference>
<dbReference type="Proteomes" id="UP001593940">
    <property type="component" value="Unassembled WGS sequence"/>
</dbReference>
<dbReference type="EMBL" id="JBHOMY010000121">
    <property type="protein sequence ID" value="MFC1460158.1"/>
    <property type="molecule type" value="Genomic_DNA"/>
</dbReference>
<name>A0ABV6YFU6_9HYPH</name>
<feature type="domain" description="DUF6894" evidence="1">
    <location>
        <begin position="45"/>
        <end position="112"/>
    </location>
</feature>
<dbReference type="Pfam" id="PF21834">
    <property type="entry name" value="DUF6894"/>
    <property type="match status" value="1"/>
</dbReference>
<protein>
    <submittedName>
        <fullName evidence="2">DUF6894 family protein</fullName>
    </submittedName>
</protein>
<evidence type="ECO:0000313" key="3">
    <source>
        <dbReference type="Proteomes" id="UP001593940"/>
    </source>
</evidence>
<organism evidence="2 3">
    <name type="scientific">Microvirga arabica</name>
    <dbReference type="NCBI Taxonomy" id="1128671"/>
    <lineage>
        <taxon>Bacteria</taxon>
        <taxon>Pseudomonadati</taxon>
        <taxon>Pseudomonadota</taxon>
        <taxon>Alphaproteobacteria</taxon>
        <taxon>Hyphomicrobiales</taxon>
        <taxon>Methylobacteriaceae</taxon>
        <taxon>Microvirga</taxon>
    </lineage>
</organism>
<keyword evidence="3" id="KW-1185">Reference proteome</keyword>
<reference evidence="2 3" key="1">
    <citation type="submission" date="2024-09" db="EMBL/GenBank/DDBJ databases">
        <title>Nodulacao em especies de Leguminosae Basais da Amazonia e Caracterizacao dos Rizobios e Bacterias Associadas aos Nodulos.</title>
        <authorList>
            <person name="Jambeiro I.C.A."/>
            <person name="Lopes I.S."/>
            <person name="Aguiar E.R.G.R."/>
            <person name="Santos A.F.J."/>
            <person name="Dos Santos J.M.F."/>
            <person name="Gross E."/>
        </authorList>
    </citation>
    <scope>NUCLEOTIDE SEQUENCE [LARGE SCALE GENOMIC DNA]</scope>
    <source>
        <strain evidence="2 3">BRUESC1165</strain>
    </source>
</reference>
<evidence type="ECO:0000259" key="1">
    <source>
        <dbReference type="Pfam" id="PF21834"/>
    </source>
</evidence>
<proteinExistence type="predicted"/>
<sequence length="125" mass="13861">MTSTLSEAIQRLEIPSFSLPPAECRTNRLLLELSDIRPWGMPLPRYFFDTYDGHRFIADSEGIELKDIEMAKAEAQSALPDLARDALPAGDQKTFIVSVRDEAGQVVLRAALSLIVEITPENSSN</sequence>
<accession>A0ABV6YFU6</accession>